<comment type="caution">
    <text evidence="2">The sequence shown here is derived from an EMBL/GenBank/DDBJ whole genome shotgun (WGS) entry which is preliminary data.</text>
</comment>
<proteinExistence type="predicted"/>
<evidence type="ECO:0000313" key="2">
    <source>
        <dbReference type="EMBL" id="KAJ3441026.1"/>
    </source>
</evidence>
<sequence>MSKRKKNIKKRKKTISSSEPIHSSTAYSNSNSNSTSSDSDSDRDRDRESKRKMEKNKNKNTKTKTKRSKKKKKKKTKIRNKSPKRESTQRSRSSSGSGIFSDSESGSISNISSESESEDFLTTDSESEPQEDQTKDELETMILEVNSEQKRNHFPTTIDLCFVCPTKAIEKKDLHDPKQKRKKHLPAISRIEEFCTFLPQLFNDYQTRFSMFLAQESKFKKDINYTELSFIDDHKKIFEFIFDAKKKMQKQKQGVVQRPITDAILNQNWKSNIRVLVIFRDDLKIKKIPLFFKRLTEYNISLLIYGKQVSSKKLKFVGDCYNNKNNCYKVLLLKNIISVLHFNEIFQDFDTTHKERTEIFSLLANGDNNYKQIRAKKYSIGDATTNTLSSLEYKKPDGNLLIDKSIDVIIFKEIKQIIGKRIYYNVINVKDNTKWLGIQFLDDFLYQGIEKKNNKKKGEGVIEKNSTTNSHNYWKKLIQNNILQKILRESKIKNIQKYIKIEKYSLLKFEISQKNYYMLIVENYYDNNNNNNNNNISNSKYTKKINNFKNQIREKTKQNYIVNNHSFIKPFTNFDLKKNKRGGKKK</sequence>
<organism evidence="2 3">
    <name type="scientific">Anaeramoeba flamelloides</name>
    <dbReference type="NCBI Taxonomy" id="1746091"/>
    <lineage>
        <taxon>Eukaryota</taxon>
        <taxon>Metamonada</taxon>
        <taxon>Anaeramoebidae</taxon>
        <taxon>Anaeramoeba</taxon>
    </lineage>
</organism>
<gene>
    <name evidence="2" type="ORF">M0812_13029</name>
</gene>
<dbReference type="GO" id="GO:0016853">
    <property type="term" value="F:isomerase activity"/>
    <property type="evidence" value="ECO:0007669"/>
    <property type="project" value="UniProtKB-KW"/>
</dbReference>
<reference evidence="2" key="1">
    <citation type="submission" date="2022-08" db="EMBL/GenBank/DDBJ databases">
        <title>Novel sulphate-reducing endosymbionts in the free-living metamonad Anaeramoeba.</title>
        <authorList>
            <person name="Jerlstrom-Hultqvist J."/>
            <person name="Cepicka I."/>
            <person name="Gallot-Lavallee L."/>
            <person name="Salas-Leiva D."/>
            <person name="Curtis B.A."/>
            <person name="Zahonova K."/>
            <person name="Pipaliya S."/>
            <person name="Dacks J."/>
            <person name="Roger A.J."/>
        </authorList>
    </citation>
    <scope>NUCLEOTIDE SEQUENCE</scope>
    <source>
        <strain evidence="2">Busselton2</strain>
    </source>
</reference>
<dbReference type="Proteomes" id="UP001146793">
    <property type="component" value="Unassembled WGS sequence"/>
</dbReference>
<keyword evidence="2" id="KW-0413">Isomerase</keyword>
<feature type="compositionally biased region" description="Low complexity" evidence="1">
    <location>
        <begin position="90"/>
        <end position="114"/>
    </location>
</feature>
<feature type="compositionally biased region" description="Low complexity" evidence="1">
    <location>
        <begin position="15"/>
        <end position="38"/>
    </location>
</feature>
<accession>A0AAV7ZJI7</accession>
<protein>
    <submittedName>
        <fullName evidence="2">Peptidyl-prolyl cis-trans isomerase cyp63</fullName>
    </submittedName>
</protein>
<feature type="region of interest" description="Disordered" evidence="1">
    <location>
        <begin position="1"/>
        <end position="135"/>
    </location>
</feature>
<dbReference type="AlphaFoldDB" id="A0AAV7ZJI7"/>
<name>A0AAV7ZJI7_9EUKA</name>
<feature type="compositionally biased region" description="Acidic residues" evidence="1">
    <location>
        <begin position="115"/>
        <end position="131"/>
    </location>
</feature>
<dbReference type="EMBL" id="JANTQA010000029">
    <property type="protein sequence ID" value="KAJ3441026.1"/>
    <property type="molecule type" value="Genomic_DNA"/>
</dbReference>
<evidence type="ECO:0000313" key="3">
    <source>
        <dbReference type="Proteomes" id="UP001146793"/>
    </source>
</evidence>
<feature type="compositionally biased region" description="Basic residues" evidence="1">
    <location>
        <begin position="58"/>
        <end position="82"/>
    </location>
</feature>
<evidence type="ECO:0000256" key="1">
    <source>
        <dbReference type="SAM" id="MobiDB-lite"/>
    </source>
</evidence>
<feature type="compositionally biased region" description="Basic residues" evidence="1">
    <location>
        <begin position="1"/>
        <end position="14"/>
    </location>
</feature>
<feature type="compositionally biased region" description="Basic and acidic residues" evidence="1">
    <location>
        <begin position="40"/>
        <end position="57"/>
    </location>
</feature>